<keyword evidence="3" id="KW-0106">Calcium</keyword>
<accession>A0A2I4GFN1</accession>
<evidence type="ECO:0000256" key="3">
    <source>
        <dbReference type="ARBA" id="ARBA00022837"/>
    </source>
</evidence>
<evidence type="ECO:0000256" key="2">
    <source>
        <dbReference type="ARBA" id="ARBA00022737"/>
    </source>
</evidence>
<dbReference type="Proteomes" id="UP000235220">
    <property type="component" value="Chromosome 16"/>
</dbReference>
<dbReference type="InterPro" id="IPR002048">
    <property type="entry name" value="EF_hand_dom"/>
</dbReference>
<keyword evidence="2" id="KW-0677">Repeat</keyword>
<dbReference type="KEGG" id="jre:109007480"/>
<dbReference type="PROSITE" id="PS00018">
    <property type="entry name" value="EF_HAND_1"/>
    <property type="match status" value="5"/>
</dbReference>
<name>A0A2I4GFN1_JUGRE</name>
<dbReference type="GO" id="GO:0005783">
    <property type="term" value="C:endoplasmic reticulum"/>
    <property type="evidence" value="ECO:0000318"/>
    <property type="project" value="GO_Central"/>
</dbReference>
<keyword evidence="1" id="KW-0479">Metal-binding</keyword>
<dbReference type="Pfam" id="PF13833">
    <property type="entry name" value="EF-hand_8"/>
    <property type="match status" value="1"/>
</dbReference>
<dbReference type="SMART" id="SM00054">
    <property type="entry name" value="EFh"/>
    <property type="match status" value="5"/>
</dbReference>
<dbReference type="Pfam" id="PF13202">
    <property type="entry name" value="EF-hand_5"/>
    <property type="match status" value="2"/>
</dbReference>
<dbReference type="AlphaFoldDB" id="A0A2I4GFN1"/>
<dbReference type="InterPro" id="IPR018247">
    <property type="entry name" value="EF_Hand_1_Ca_BS"/>
</dbReference>
<evidence type="ECO:0000313" key="4">
    <source>
        <dbReference type="Proteomes" id="UP000235220"/>
    </source>
</evidence>
<dbReference type="RefSeq" id="XP_018842697.1">
    <property type="nucleotide sequence ID" value="XM_018987152.2"/>
</dbReference>
<evidence type="ECO:0000256" key="1">
    <source>
        <dbReference type="ARBA" id="ARBA00022723"/>
    </source>
</evidence>
<dbReference type="Gene3D" id="1.10.238.10">
    <property type="entry name" value="EF-hand"/>
    <property type="match status" value="3"/>
</dbReference>
<protein>
    <submittedName>
        <fullName evidence="5">Reticulocalbin-2</fullName>
    </submittedName>
</protein>
<evidence type="ECO:0000313" key="5">
    <source>
        <dbReference type="RefSeq" id="XP_018842697.1"/>
    </source>
</evidence>
<dbReference type="Gramene" id="Jr16_05600_p1">
    <property type="protein sequence ID" value="cds.Jr16_05600_p1"/>
    <property type="gene ID" value="Jr16_05600"/>
</dbReference>
<gene>
    <name evidence="5" type="primary">LOC109007480</name>
</gene>
<dbReference type="SUPFAM" id="SSF47473">
    <property type="entry name" value="EF-hand"/>
    <property type="match status" value="2"/>
</dbReference>
<dbReference type="PANTHER" id="PTHR10827">
    <property type="entry name" value="RETICULOCALBIN"/>
    <property type="match status" value="1"/>
</dbReference>
<dbReference type="OrthoDB" id="293868at2759"/>
<sequence>MAKAVFRTLVAIAFIVLIIMVFSPSSQHGRDCRGLHRRLGHNFPVSTFDPLVAKIERSAQKNELGGLVNPLNLADVSLTDEVVEAREYFSEGKLNITLRLMVLFPFLDTEPNDGVISFKELEDWIAQQAHDRLNYRTEKELALRDKDGDGAISFMEYLPHFSNEDIEKNGMEHGEAGWWKVQLENADADQNGSLSFDEFKDFLHPEDSHNEKVQSWILGEKIKLMDQDGDGKLNFAEFLEQAYDILKNYVYFETAGAYVPTAEENFAMLDVNNDKFLAVEELKPILHYIHPGELSYVKYYSSHLIHQADDNKDGNLSIDEMLNHDHIFYNTVYNESNEDLDDDYHDEL</sequence>
<keyword evidence="4" id="KW-1185">Reference proteome</keyword>
<dbReference type="PANTHER" id="PTHR10827:SF98">
    <property type="entry name" value="45 KDA CALCIUM-BINDING PROTEIN"/>
    <property type="match status" value="1"/>
</dbReference>
<dbReference type="GO" id="GO:0005509">
    <property type="term" value="F:calcium ion binding"/>
    <property type="evidence" value="ECO:0000318"/>
    <property type="project" value="GO_Central"/>
</dbReference>
<dbReference type="InterPro" id="IPR011992">
    <property type="entry name" value="EF-hand-dom_pair"/>
</dbReference>
<dbReference type="GeneID" id="109007480"/>
<dbReference type="PROSITE" id="PS50222">
    <property type="entry name" value="EF_HAND_2"/>
    <property type="match status" value="2"/>
</dbReference>
<dbReference type="FunCoup" id="A0A2I4GFN1">
    <property type="interactions" value="1246"/>
</dbReference>
<organism evidence="4 5">
    <name type="scientific">Juglans regia</name>
    <name type="common">English walnut</name>
    <dbReference type="NCBI Taxonomy" id="51240"/>
    <lineage>
        <taxon>Eukaryota</taxon>
        <taxon>Viridiplantae</taxon>
        <taxon>Streptophyta</taxon>
        <taxon>Embryophyta</taxon>
        <taxon>Tracheophyta</taxon>
        <taxon>Spermatophyta</taxon>
        <taxon>Magnoliopsida</taxon>
        <taxon>eudicotyledons</taxon>
        <taxon>Gunneridae</taxon>
        <taxon>Pentapetalae</taxon>
        <taxon>rosids</taxon>
        <taxon>fabids</taxon>
        <taxon>Fagales</taxon>
        <taxon>Juglandaceae</taxon>
        <taxon>Juglans</taxon>
    </lineage>
</organism>
<dbReference type="STRING" id="51240.A0A2I4GFN1"/>
<reference evidence="5" key="1">
    <citation type="submission" date="2025-08" db="UniProtKB">
        <authorList>
            <consortium name="RefSeq"/>
        </authorList>
    </citation>
    <scope>IDENTIFICATION</scope>
    <source>
        <tissue evidence="5">Leaves</tissue>
    </source>
</reference>
<proteinExistence type="predicted"/>